<evidence type="ECO:0000313" key="1">
    <source>
        <dbReference type="EMBL" id="MFC3764379.1"/>
    </source>
</evidence>
<dbReference type="RefSeq" id="WP_205115388.1">
    <property type="nucleotide sequence ID" value="NZ_JAFBCM010000001.1"/>
</dbReference>
<dbReference type="SUPFAM" id="SSF53756">
    <property type="entry name" value="UDP-Glycosyltransferase/glycogen phosphorylase"/>
    <property type="match status" value="1"/>
</dbReference>
<sequence length="344" mass="37020">MPGRIAYLARGNGFGHAARALPVIDALNRLDPAVEVRLASAGTGAEYLRMRGRGHDDLGFPDEDDHDQDATAKLHAYLASMPELDLVVCDELLRVPALCDLIGVPCVFVSCFLGTDPGQDPRQDIMLMGARRIVIPDWPELHSVPPFLDQVEFLGPIVQPIAMSRAAARQELGIGDSFVGAVSLGGLTANRLTYQRELLRTALALWEQNAPSDGALYVLCGSAVAAAELGIRSDDARVRWIGYESSQDPDLYLRSADVVFPSPGSAMLKVARSGIPAVVLREPNWPVGRQHVQHLAGRSSVHVGWNGDAWTTVTDAGVAPTSEGLWWGEPSDLAKVILAELPRG</sequence>
<accession>A0ABV7YK79</accession>
<dbReference type="Proteomes" id="UP001595699">
    <property type="component" value="Unassembled WGS sequence"/>
</dbReference>
<keyword evidence="2" id="KW-1185">Reference proteome</keyword>
<evidence type="ECO:0000313" key="2">
    <source>
        <dbReference type="Proteomes" id="UP001595699"/>
    </source>
</evidence>
<organism evidence="1 2">
    <name type="scientific">Tenggerimyces flavus</name>
    <dbReference type="NCBI Taxonomy" id="1708749"/>
    <lineage>
        <taxon>Bacteria</taxon>
        <taxon>Bacillati</taxon>
        <taxon>Actinomycetota</taxon>
        <taxon>Actinomycetes</taxon>
        <taxon>Propionibacteriales</taxon>
        <taxon>Nocardioidaceae</taxon>
        <taxon>Tenggerimyces</taxon>
    </lineage>
</organism>
<proteinExistence type="predicted"/>
<evidence type="ECO:0008006" key="3">
    <source>
        <dbReference type="Google" id="ProtNLM"/>
    </source>
</evidence>
<protein>
    <recommendedName>
        <fullName evidence="3">Glycosyl transferase</fullName>
    </recommendedName>
</protein>
<comment type="caution">
    <text evidence="1">The sequence shown here is derived from an EMBL/GenBank/DDBJ whole genome shotgun (WGS) entry which is preliminary data.</text>
</comment>
<name>A0ABV7YK79_9ACTN</name>
<gene>
    <name evidence="1" type="ORF">ACFOUW_26325</name>
</gene>
<reference evidence="2" key="1">
    <citation type="journal article" date="2019" name="Int. J. Syst. Evol. Microbiol.">
        <title>The Global Catalogue of Microorganisms (GCM) 10K type strain sequencing project: providing services to taxonomists for standard genome sequencing and annotation.</title>
        <authorList>
            <consortium name="The Broad Institute Genomics Platform"/>
            <consortium name="The Broad Institute Genome Sequencing Center for Infectious Disease"/>
            <person name="Wu L."/>
            <person name="Ma J."/>
        </authorList>
    </citation>
    <scope>NUCLEOTIDE SEQUENCE [LARGE SCALE GENOMIC DNA]</scope>
    <source>
        <strain evidence="2">CGMCC 4.7241</strain>
    </source>
</reference>
<dbReference type="EMBL" id="JBHRZH010000023">
    <property type="protein sequence ID" value="MFC3764379.1"/>
    <property type="molecule type" value="Genomic_DNA"/>
</dbReference>